<protein>
    <submittedName>
        <fullName evidence="3">Uncharacterized protein</fullName>
    </submittedName>
</protein>
<evidence type="ECO:0000256" key="1">
    <source>
        <dbReference type="SAM" id="Coils"/>
    </source>
</evidence>
<evidence type="ECO:0000313" key="3">
    <source>
        <dbReference type="EMBL" id="CAD8835901.1"/>
    </source>
</evidence>
<dbReference type="EMBL" id="HBFQ01014831">
    <property type="protein sequence ID" value="CAD8835900.1"/>
    <property type="molecule type" value="Transcribed_RNA"/>
</dbReference>
<gene>
    <name evidence="2" type="ORF">NSCI0253_LOCUS10248</name>
    <name evidence="3" type="ORF">NSCI0253_LOCUS10249</name>
</gene>
<evidence type="ECO:0000313" key="2">
    <source>
        <dbReference type="EMBL" id="CAD8835900.1"/>
    </source>
</evidence>
<dbReference type="AlphaFoldDB" id="A0A6T8V2M6"/>
<sequence length="789" mass="88570">MHALPEKISALRQNLEGSMHRQMADQRLAFDRQLKDHSKDAEDAAVRRAEDFLKPQMFALSERLQTQMNALHLRVAEDALPKIVDVSAQMALHRTETQPLHSRIEASAAQIERLSAHASTTTREIHDLGQDARGAFMDFRAKIAEETSTRDKMCADLRQALNEAMGTAAANNRTAMERAEEQAKHLVEQCQLQETRFLHRMDEQLSLNRREREAGDEDVAQKLRSEMQSLVQLVDDRFAQCSRAADDQLLRAMATLREEQEASVTRVAESFDTHLDGKAWELSGRIEDGLENVLKETEKVHQGAEAALREAVRKLNEFICDTRSVLSAETETLRQRVNGSGQGSDMERTIESLTQRITDLGADCTAQLNSVVQTLSSADHQHSQEHHEKLLEVAERLERCVADMEARCNSFTDAAVADAMSHLNTSLSEAVHSVSQRTDAAQAASQEALRKEAEERNLLGHQLREEFKQEVANVHAQAHALHAAVDRRMDAATDHVNSLDRSLDSVGKQHSEHHETVKHLLRLERQRTEEDGAAHTTLVGQLRDQHEKHVRSEATELRTLIADCRRRLFEETNALREEIRDQPTRKDLHDLVAVAAGQYTELAAAFESHKTQLNSSVDLAVRNESRQQLHHTWNEKGEAKLRMQEVLQLGSELTQLRASASSLTNGVLKALQVIGLMEGGDEHRPVQIEDLLEWERLGKSLTTRIARAWCARGPAGTPTLLALVESVSASTSMPVLDSKWKDEAGARTTADRTIPSFDTWVSPTKRLASIPIMPRLPEESKRFGRGMMI</sequence>
<reference evidence="3" key="1">
    <citation type="submission" date="2021-01" db="EMBL/GenBank/DDBJ databases">
        <authorList>
            <person name="Corre E."/>
            <person name="Pelletier E."/>
            <person name="Niang G."/>
            <person name="Scheremetjew M."/>
            <person name="Finn R."/>
            <person name="Kale V."/>
            <person name="Holt S."/>
            <person name="Cochrane G."/>
            <person name="Meng A."/>
            <person name="Brown T."/>
            <person name="Cohen L."/>
        </authorList>
    </citation>
    <scope>NUCLEOTIDE SEQUENCE</scope>
</reference>
<organism evidence="3">
    <name type="scientific">Noctiluca scintillans</name>
    <name type="common">Sea sparkle</name>
    <name type="synonym">Red tide dinoflagellate</name>
    <dbReference type="NCBI Taxonomy" id="2966"/>
    <lineage>
        <taxon>Eukaryota</taxon>
        <taxon>Sar</taxon>
        <taxon>Alveolata</taxon>
        <taxon>Dinophyceae</taxon>
        <taxon>Noctilucales</taxon>
        <taxon>Noctilucaceae</taxon>
        <taxon>Noctiluca</taxon>
    </lineage>
</organism>
<keyword evidence="1" id="KW-0175">Coiled coil</keyword>
<feature type="coiled-coil region" evidence="1">
    <location>
        <begin position="169"/>
        <end position="196"/>
    </location>
</feature>
<accession>A0A6T8V2M6</accession>
<name>A0A6T8V2M6_NOCSC</name>
<proteinExistence type="predicted"/>
<dbReference type="SUPFAM" id="SSF58113">
    <property type="entry name" value="Apolipoprotein A-I"/>
    <property type="match status" value="1"/>
</dbReference>
<dbReference type="EMBL" id="HBFQ01014832">
    <property type="protein sequence ID" value="CAD8835901.1"/>
    <property type="molecule type" value="Transcribed_RNA"/>
</dbReference>